<dbReference type="eggNOG" id="ENOG502QPKZ">
    <property type="taxonomic scope" value="Eukaryota"/>
</dbReference>
<dbReference type="GO" id="GO:0016020">
    <property type="term" value="C:membrane"/>
    <property type="evidence" value="ECO:0007669"/>
    <property type="project" value="InterPro"/>
</dbReference>
<dbReference type="PANTHER" id="PTHR31561">
    <property type="entry name" value="3-KETOACYL-COA SYNTHASE"/>
    <property type="match status" value="1"/>
</dbReference>
<proteinExistence type="predicted"/>
<gene>
    <name evidence="1" type="ORF">THAOC_04612</name>
</gene>
<comment type="caution">
    <text evidence="1">The sequence shown here is derived from an EMBL/GenBank/DDBJ whole genome shotgun (WGS) entry which is preliminary data.</text>
</comment>
<name>K0TNS1_THAOC</name>
<reference evidence="1 2" key="1">
    <citation type="journal article" date="2012" name="Genome Biol.">
        <title>Genome and low-iron response of an oceanic diatom adapted to chronic iron limitation.</title>
        <authorList>
            <person name="Lommer M."/>
            <person name="Specht M."/>
            <person name="Roy A.S."/>
            <person name="Kraemer L."/>
            <person name="Andreson R."/>
            <person name="Gutowska M.A."/>
            <person name="Wolf J."/>
            <person name="Bergner S.V."/>
            <person name="Schilhabel M.B."/>
            <person name="Klostermeier U.C."/>
            <person name="Beiko R.G."/>
            <person name="Rosenstiel P."/>
            <person name="Hippler M."/>
            <person name="Laroche J."/>
        </authorList>
    </citation>
    <scope>NUCLEOTIDE SEQUENCE [LARGE SCALE GENOMIC DNA]</scope>
    <source>
        <strain evidence="1 2">CCMP1005</strain>
    </source>
</reference>
<sequence>MEKNMTTIGPYVLPLSEQIPVVTSLAIRFLLKMTGRMLKMCGQDKLAERLPVKKHYVPDFKRGIDHFCIHAGGRAVIDAPKLTMIDRPQNTKRYREKHEARAVSHRAVSHGVAELREYELQFNMVRDGVYPRIPEDEPAEEGT</sequence>
<accession>K0TNS1</accession>
<dbReference type="GO" id="GO:0006633">
    <property type="term" value="P:fatty acid biosynthetic process"/>
    <property type="evidence" value="ECO:0007669"/>
    <property type="project" value="InterPro"/>
</dbReference>
<dbReference type="Proteomes" id="UP000266841">
    <property type="component" value="Unassembled WGS sequence"/>
</dbReference>
<organism evidence="1 2">
    <name type="scientific">Thalassiosira oceanica</name>
    <name type="common">Marine diatom</name>
    <dbReference type="NCBI Taxonomy" id="159749"/>
    <lineage>
        <taxon>Eukaryota</taxon>
        <taxon>Sar</taxon>
        <taxon>Stramenopiles</taxon>
        <taxon>Ochrophyta</taxon>
        <taxon>Bacillariophyta</taxon>
        <taxon>Coscinodiscophyceae</taxon>
        <taxon>Thalassiosirophycidae</taxon>
        <taxon>Thalassiosirales</taxon>
        <taxon>Thalassiosiraceae</taxon>
        <taxon>Thalassiosira</taxon>
    </lineage>
</organism>
<keyword evidence="2" id="KW-1185">Reference proteome</keyword>
<evidence type="ECO:0000313" key="2">
    <source>
        <dbReference type="Proteomes" id="UP000266841"/>
    </source>
</evidence>
<dbReference type="InterPro" id="IPR012392">
    <property type="entry name" value="3-ktacl-CoA_syn"/>
</dbReference>
<evidence type="ECO:0000313" key="1">
    <source>
        <dbReference type="EMBL" id="EJK73747.1"/>
    </source>
</evidence>
<dbReference type="GO" id="GO:0016747">
    <property type="term" value="F:acyltransferase activity, transferring groups other than amino-acyl groups"/>
    <property type="evidence" value="ECO:0007669"/>
    <property type="project" value="InterPro"/>
</dbReference>
<dbReference type="AlphaFoldDB" id="K0TNS1"/>
<dbReference type="EMBL" id="AGNL01004242">
    <property type="protein sequence ID" value="EJK73747.1"/>
    <property type="molecule type" value="Genomic_DNA"/>
</dbReference>
<protein>
    <submittedName>
        <fullName evidence="1">Uncharacterized protein</fullName>
    </submittedName>
</protein>
<dbReference type="OrthoDB" id="329835at2759"/>